<gene>
    <name evidence="2" type="ORF">IFM89_012925</name>
</gene>
<dbReference type="EMBL" id="JADFTS010000007">
    <property type="protein sequence ID" value="KAF9596726.1"/>
    <property type="molecule type" value="Genomic_DNA"/>
</dbReference>
<evidence type="ECO:0000259" key="1">
    <source>
        <dbReference type="Pfam" id="PF08071"/>
    </source>
</evidence>
<dbReference type="PANTHER" id="PTHR11581:SF0">
    <property type="entry name" value="SMALL RIBOSOMAL SUBUNIT PROTEIN ES4"/>
    <property type="match status" value="1"/>
</dbReference>
<sequence>MAREEVMVARAYVDEHGDEVLHDEVITHVMKSRNARDASLVARGLPTAYPEEIEEEQLMQECWEFEQARLARETRQCSTQPRLVVEFNLVRIWFCQSSQRVFAAAEEEKLSTYNNMARGLKKHLKRFNAPHHWMLDKLGGAFAPKPSSSPHKTGSVCL</sequence>
<dbReference type="InterPro" id="IPR000876">
    <property type="entry name" value="Ribosomal_eS4"/>
</dbReference>
<dbReference type="GO" id="GO:0006412">
    <property type="term" value="P:translation"/>
    <property type="evidence" value="ECO:0007669"/>
    <property type="project" value="InterPro"/>
</dbReference>
<reference evidence="2 3" key="1">
    <citation type="submission" date="2020-10" db="EMBL/GenBank/DDBJ databases">
        <title>The Coptis chinensis genome and diversification of protoberbering-type alkaloids.</title>
        <authorList>
            <person name="Wang B."/>
            <person name="Shu S."/>
            <person name="Song C."/>
            <person name="Liu Y."/>
        </authorList>
    </citation>
    <scope>NUCLEOTIDE SEQUENCE [LARGE SCALE GENOMIC DNA]</scope>
    <source>
        <strain evidence="2">HL-2020</strain>
        <tissue evidence="2">Leaf</tissue>
    </source>
</reference>
<accession>A0A835LRC8</accession>
<comment type="caution">
    <text evidence="2">The sequence shown here is derived from an EMBL/GenBank/DDBJ whole genome shotgun (WGS) entry which is preliminary data.</text>
</comment>
<dbReference type="GO" id="GO:0022627">
    <property type="term" value="C:cytosolic small ribosomal subunit"/>
    <property type="evidence" value="ECO:0007669"/>
    <property type="project" value="TreeGrafter"/>
</dbReference>
<evidence type="ECO:0000313" key="3">
    <source>
        <dbReference type="Proteomes" id="UP000631114"/>
    </source>
</evidence>
<dbReference type="GO" id="GO:0003735">
    <property type="term" value="F:structural constituent of ribosome"/>
    <property type="evidence" value="ECO:0007669"/>
    <property type="project" value="InterPro"/>
</dbReference>
<feature type="domain" description="Small ribosomal subunit protein eS4 N-terminal" evidence="1">
    <location>
        <begin position="118"/>
        <end position="152"/>
    </location>
</feature>
<dbReference type="InterPro" id="IPR036986">
    <property type="entry name" value="S4_RNA-bd_sf"/>
</dbReference>
<dbReference type="Proteomes" id="UP000631114">
    <property type="component" value="Unassembled WGS sequence"/>
</dbReference>
<dbReference type="Pfam" id="PF08071">
    <property type="entry name" value="RS4NT"/>
    <property type="match status" value="1"/>
</dbReference>
<dbReference type="Gene3D" id="3.10.290.10">
    <property type="entry name" value="RNA-binding S4 domain"/>
    <property type="match status" value="1"/>
</dbReference>
<proteinExistence type="predicted"/>
<name>A0A835LRC8_9MAGN</name>
<dbReference type="InterPro" id="IPR013843">
    <property type="entry name" value="Ribosomal_eS4_N"/>
</dbReference>
<dbReference type="InterPro" id="IPR018199">
    <property type="entry name" value="Ribosomal_eS4_N_CS"/>
</dbReference>
<organism evidence="2 3">
    <name type="scientific">Coptis chinensis</name>
    <dbReference type="NCBI Taxonomy" id="261450"/>
    <lineage>
        <taxon>Eukaryota</taxon>
        <taxon>Viridiplantae</taxon>
        <taxon>Streptophyta</taxon>
        <taxon>Embryophyta</taxon>
        <taxon>Tracheophyta</taxon>
        <taxon>Spermatophyta</taxon>
        <taxon>Magnoliopsida</taxon>
        <taxon>Ranunculales</taxon>
        <taxon>Ranunculaceae</taxon>
        <taxon>Coptidoideae</taxon>
        <taxon>Coptis</taxon>
    </lineage>
</organism>
<evidence type="ECO:0000313" key="2">
    <source>
        <dbReference type="EMBL" id="KAF9596726.1"/>
    </source>
</evidence>
<dbReference type="PANTHER" id="PTHR11581">
    <property type="entry name" value="30S/40S RIBOSOMAL PROTEIN S4"/>
    <property type="match status" value="1"/>
</dbReference>
<dbReference type="GO" id="GO:0003723">
    <property type="term" value="F:RNA binding"/>
    <property type="evidence" value="ECO:0007669"/>
    <property type="project" value="InterPro"/>
</dbReference>
<dbReference type="AlphaFoldDB" id="A0A835LRC8"/>
<dbReference type="PROSITE" id="PS00528">
    <property type="entry name" value="RIBOSOMAL_S4E"/>
    <property type="match status" value="1"/>
</dbReference>
<keyword evidence="3" id="KW-1185">Reference proteome</keyword>
<protein>
    <recommendedName>
        <fullName evidence="1">Small ribosomal subunit protein eS4 N-terminal domain-containing protein</fullName>
    </recommendedName>
</protein>